<evidence type="ECO:0008006" key="3">
    <source>
        <dbReference type="Google" id="ProtNLM"/>
    </source>
</evidence>
<dbReference type="AlphaFoldDB" id="A0A6A5GR23"/>
<sequence length="310" mass="35110">MSSEADKLAESLRNIAISCMPIEQRINLGEQDPSFRQEESQVPYQIQMVHIDYKPRRIEINIDKHSFVLRPQPESVKVVVSNNGLIQGFNMPSGMTLDDSLKKITDYFLGRPGTKINQLLISSEDVLEKCVVPELIHQRYICYDSRNLEKALVIKCPESFVFASRFGVDMIRTVYQQFKTLNYTAGMALEIGTGGIESRIFPRAIEALQDLNPKLGVQPKHECYDLECTRPDVEYATHLQCLVFDVEGSDCELVVCLPDFVRIPVIFGGDISHVVRFKMIQKGTTAICSEDNWLSVFDVDGFISFVNMAV</sequence>
<reference evidence="1 2" key="1">
    <citation type="submission" date="2019-12" db="EMBL/GenBank/DDBJ databases">
        <title>Chromosome-level assembly of the Caenorhabditis remanei genome.</title>
        <authorList>
            <person name="Teterina A.A."/>
            <person name="Willis J.H."/>
            <person name="Phillips P.C."/>
        </authorList>
    </citation>
    <scope>NUCLEOTIDE SEQUENCE [LARGE SCALE GENOMIC DNA]</scope>
    <source>
        <strain evidence="1 2">PX506</strain>
        <tissue evidence="1">Whole organism</tissue>
    </source>
</reference>
<dbReference type="EMBL" id="WUAV01000004">
    <property type="protein sequence ID" value="KAF1757121.1"/>
    <property type="molecule type" value="Genomic_DNA"/>
</dbReference>
<evidence type="ECO:0000313" key="2">
    <source>
        <dbReference type="Proteomes" id="UP000483820"/>
    </source>
</evidence>
<dbReference type="Proteomes" id="UP000483820">
    <property type="component" value="Chromosome IV"/>
</dbReference>
<organism evidence="1 2">
    <name type="scientific">Caenorhabditis remanei</name>
    <name type="common">Caenorhabditis vulgaris</name>
    <dbReference type="NCBI Taxonomy" id="31234"/>
    <lineage>
        <taxon>Eukaryota</taxon>
        <taxon>Metazoa</taxon>
        <taxon>Ecdysozoa</taxon>
        <taxon>Nematoda</taxon>
        <taxon>Chromadorea</taxon>
        <taxon>Rhabditida</taxon>
        <taxon>Rhabditina</taxon>
        <taxon>Rhabditomorpha</taxon>
        <taxon>Rhabditoidea</taxon>
        <taxon>Rhabditidae</taxon>
        <taxon>Peloderinae</taxon>
        <taxon>Caenorhabditis</taxon>
    </lineage>
</organism>
<evidence type="ECO:0000313" key="1">
    <source>
        <dbReference type="EMBL" id="KAF1757121.1"/>
    </source>
</evidence>
<dbReference type="RefSeq" id="XP_003089149.2">
    <property type="nucleotide sequence ID" value="XM_003089101.2"/>
</dbReference>
<gene>
    <name evidence="1" type="ORF">GCK72_013576</name>
</gene>
<dbReference type="KEGG" id="crq:GCK72_013576"/>
<protein>
    <recommendedName>
        <fullName evidence="3">DUF38 domain-containing protein</fullName>
    </recommendedName>
</protein>
<accession>A0A6A5GR23</accession>
<proteinExistence type="predicted"/>
<dbReference type="CTD" id="9814346"/>
<dbReference type="GeneID" id="9814346"/>
<comment type="caution">
    <text evidence="1">The sequence shown here is derived from an EMBL/GenBank/DDBJ whole genome shotgun (WGS) entry which is preliminary data.</text>
</comment>
<name>A0A6A5GR23_CAERE</name>